<dbReference type="PANTHER" id="PTHR31460">
    <property type="match status" value="1"/>
</dbReference>
<feature type="transmembrane region" description="Helical" evidence="1">
    <location>
        <begin position="21"/>
        <end position="40"/>
    </location>
</feature>
<organism evidence="2 3">
    <name type="scientific">Paspalum notatum var. saurae</name>
    <dbReference type="NCBI Taxonomy" id="547442"/>
    <lineage>
        <taxon>Eukaryota</taxon>
        <taxon>Viridiplantae</taxon>
        <taxon>Streptophyta</taxon>
        <taxon>Embryophyta</taxon>
        <taxon>Tracheophyta</taxon>
        <taxon>Spermatophyta</taxon>
        <taxon>Magnoliopsida</taxon>
        <taxon>Liliopsida</taxon>
        <taxon>Poales</taxon>
        <taxon>Poaceae</taxon>
        <taxon>PACMAD clade</taxon>
        <taxon>Panicoideae</taxon>
        <taxon>Andropogonodae</taxon>
        <taxon>Paspaleae</taxon>
        <taxon>Paspalinae</taxon>
        <taxon>Paspalum</taxon>
    </lineage>
</organism>
<evidence type="ECO:0008006" key="4">
    <source>
        <dbReference type="Google" id="ProtNLM"/>
    </source>
</evidence>
<dbReference type="AlphaFoldDB" id="A0AAQ3SGU1"/>
<sequence>MCGGCCRRQPGAEGGGGRRPGCGAVLAALALAAAAAVAFLEGTAGGVSYAGEGWMHECAKWDAEGGRFLASTFFGAGVAELRAGEAEERLVLADPDAAGRVALGLAIDAPRRRLLLVYADRIPRFGYAALGAYELGSWRRIFFTRLDVPGDSTFPDDVAADEDGNAYVTDAFGSKIWKVSPDGALLGVIENATFVQRPGRRNNFVGLNGIVYHPNGYLLVVHTSGGDLFKVDPKTETVHVVKVKGSLKRADGLELLSTTRLAVAGMPNRLVESSDDWQTARVTGQYVGPIHRIGSSATVKDGNVYINHIIGFGIGKKKTHVLARAVFSPGTARGVSYAGEGWLHECAKWDAEGGRFLASNIFGAGVAELRGGEAEERVVLADPDAAGRIAAGLVIDAPRGRLLLVYVDRIPRFGYAALGAYELGSWRRLFFTRLDVPGDSTMPDDVAADEHGNAYVTDAFGSKIWKVSPEGALLGVIKNATFVQRPGRRHNFIGLNGIVYHPNGYLLVVHTAGGDLFKVDPQTETVHIVKVKGSLKRGDGMELLSPTRLVVAGTPNRLVESSDDWETARVTGQYVGPIHRIGSSATVKDGDVYINHIVGFGIGKKKTHVLARAVFSPVAEA</sequence>
<keyword evidence="1" id="KW-0472">Membrane</keyword>
<dbReference type="SUPFAM" id="SSF63829">
    <property type="entry name" value="Calcium-dependent phosphotriesterase"/>
    <property type="match status" value="2"/>
</dbReference>
<dbReference type="EMBL" id="CP144746">
    <property type="protein sequence ID" value="WVZ56693.1"/>
    <property type="molecule type" value="Genomic_DNA"/>
</dbReference>
<evidence type="ECO:0000313" key="2">
    <source>
        <dbReference type="EMBL" id="WVZ56693.1"/>
    </source>
</evidence>
<dbReference type="Proteomes" id="UP001341281">
    <property type="component" value="Chromosome 02"/>
</dbReference>
<evidence type="ECO:0000256" key="1">
    <source>
        <dbReference type="SAM" id="Phobius"/>
    </source>
</evidence>
<reference evidence="2 3" key="1">
    <citation type="submission" date="2024-02" db="EMBL/GenBank/DDBJ databases">
        <title>High-quality chromosome-scale genome assembly of Pensacola bahiagrass (Paspalum notatum Flugge var. saurae).</title>
        <authorList>
            <person name="Vega J.M."/>
            <person name="Podio M."/>
            <person name="Orjuela J."/>
            <person name="Siena L.A."/>
            <person name="Pessino S.C."/>
            <person name="Combes M.C."/>
            <person name="Mariac C."/>
            <person name="Albertini E."/>
            <person name="Pupilli F."/>
            <person name="Ortiz J.P.A."/>
            <person name="Leblanc O."/>
        </authorList>
    </citation>
    <scope>NUCLEOTIDE SEQUENCE [LARGE SCALE GENOMIC DNA]</scope>
    <source>
        <strain evidence="2">R1</strain>
        <tissue evidence="2">Leaf</tissue>
    </source>
</reference>
<evidence type="ECO:0000313" key="3">
    <source>
        <dbReference type="Proteomes" id="UP001341281"/>
    </source>
</evidence>
<keyword evidence="1" id="KW-1133">Transmembrane helix</keyword>
<dbReference type="InterPro" id="IPR011042">
    <property type="entry name" value="6-blade_b-propeller_TolB-like"/>
</dbReference>
<dbReference type="Gene3D" id="2.120.10.30">
    <property type="entry name" value="TolB, C-terminal domain"/>
    <property type="match status" value="2"/>
</dbReference>
<dbReference type="InterPro" id="IPR053224">
    <property type="entry name" value="Sensory_adhesion_molecule"/>
</dbReference>
<proteinExistence type="predicted"/>
<protein>
    <recommendedName>
        <fullName evidence="4">SMP-30/Gluconolactonase/LRE-like region domain-containing protein</fullName>
    </recommendedName>
</protein>
<dbReference type="PANTHER" id="PTHR31460:SF0">
    <property type="entry name" value="CALCIUM-DEPENDENT PHOSPHOTRIESTERASE SUPERFAMILY PROTEIN-RELATED"/>
    <property type="match status" value="1"/>
</dbReference>
<name>A0AAQ3SGU1_PASNO</name>
<accession>A0AAQ3SGU1</accession>
<gene>
    <name evidence="2" type="ORF">U9M48_007187</name>
</gene>
<dbReference type="InterPro" id="IPR010620">
    <property type="entry name" value="SBBP_repeat"/>
</dbReference>
<feature type="non-terminal residue" evidence="2">
    <location>
        <position position="621"/>
    </location>
</feature>
<dbReference type="GO" id="GO:0005783">
    <property type="term" value="C:endoplasmic reticulum"/>
    <property type="evidence" value="ECO:0007669"/>
    <property type="project" value="TreeGrafter"/>
</dbReference>
<dbReference type="Pfam" id="PF06739">
    <property type="entry name" value="SBBP"/>
    <property type="match status" value="1"/>
</dbReference>
<keyword evidence="3" id="KW-1185">Reference proteome</keyword>
<keyword evidence="1" id="KW-0812">Transmembrane</keyword>